<dbReference type="SMR" id="C4R4K5"/>
<dbReference type="AlphaFoldDB" id="C4R4K5"/>
<dbReference type="ESTHER" id="picp7-f2qwe3">
    <property type="family name" value="Fusarinine_C_esterase_sidJ"/>
</dbReference>
<dbReference type="InterPro" id="IPR013744">
    <property type="entry name" value="SidJ"/>
</dbReference>
<proteinExistence type="predicted"/>
<dbReference type="PANTHER" id="PTHR31591:SF1">
    <property type="entry name" value="UPF0613 PROTEIN PB24D3.06C"/>
    <property type="match status" value="1"/>
</dbReference>
<dbReference type="PANTHER" id="PTHR31591">
    <property type="entry name" value="UPF0613 PROTEIN PB24D3.06C"/>
    <property type="match status" value="1"/>
</dbReference>
<dbReference type="Pfam" id="PF08538">
    <property type="entry name" value="DUF1749"/>
    <property type="match status" value="1"/>
</dbReference>
<organism evidence="1 2">
    <name type="scientific">Komagataella phaffii (strain GS115 / ATCC 20864)</name>
    <name type="common">Yeast</name>
    <name type="synonym">Pichia pastoris</name>
    <dbReference type="NCBI Taxonomy" id="644223"/>
    <lineage>
        <taxon>Eukaryota</taxon>
        <taxon>Fungi</taxon>
        <taxon>Dikarya</taxon>
        <taxon>Ascomycota</taxon>
        <taxon>Saccharomycotina</taxon>
        <taxon>Pichiomycetes</taxon>
        <taxon>Pichiales</taxon>
        <taxon>Pichiaceae</taxon>
        <taxon>Komagataella</taxon>
    </lineage>
</organism>
<dbReference type="GeneID" id="8199572"/>
<dbReference type="OMA" id="PPWVNKE"/>
<dbReference type="Gene3D" id="3.40.50.1820">
    <property type="entry name" value="alpha/beta hydrolase"/>
    <property type="match status" value="1"/>
</dbReference>
<dbReference type="SUPFAM" id="SSF53474">
    <property type="entry name" value="alpha/beta-Hydrolases"/>
    <property type="match status" value="1"/>
</dbReference>
<protein>
    <recommendedName>
        <fullName evidence="3">DUF1749-domain-containing protein</fullName>
    </recommendedName>
</protein>
<sequence>MVEFTLQKSEPVTGIVHSIHTQIPPKAFEFVDSSFKDIVLFVGGLTNGILGVGYLPLLAKALAPLGFGLVQALLSSSDRGWGTSSLKKDAAELAQLVKYLRTKAGKRNIILMGHSTGCQDTIHYLLHQNPTEPTLRVNGAIFQAPVSDREAFSNELPVEELDALNEEARAILESKGPNELLPQKFRELAFNTPITAYRWLSLMAQRGDDDYFSSYLTDEEFSNTLGAINVPFLLLYSGSDEFVPQTVDSNKLVDRWKAIVQRNGLSDWSQYSGIIDGATHDLGPQSDAGVDRVVNFIKNLSWDKN</sequence>
<accession>C4R4K5</accession>
<evidence type="ECO:0000313" key="1">
    <source>
        <dbReference type="EMBL" id="CAY70491.1"/>
    </source>
</evidence>
<dbReference type="HOGENOM" id="CLU_049633_3_0_1"/>
<name>C4R4K5_KOMPG</name>
<dbReference type="EMBL" id="FN392321">
    <property type="protein sequence ID" value="CAY70491.1"/>
    <property type="molecule type" value="Genomic_DNA"/>
</dbReference>
<dbReference type="InterPro" id="IPR029058">
    <property type="entry name" value="AB_hydrolase_fold"/>
</dbReference>
<gene>
    <name evidence="1" type="ordered locus">PAS_chr3_0444</name>
</gene>
<dbReference type="RefSeq" id="XP_002492670.1">
    <property type="nucleotide sequence ID" value="XM_002492625.1"/>
</dbReference>
<reference evidence="1 2" key="1">
    <citation type="journal article" date="2009" name="Nat. Biotechnol.">
        <title>Genome sequence of the recombinant protein production host Pichia pastoris.</title>
        <authorList>
            <person name="De Schutter K."/>
            <person name="Lin Y.C."/>
            <person name="Tiels P."/>
            <person name="Van Hecke A."/>
            <person name="Glinka S."/>
            <person name="Weber-Lehmann J."/>
            <person name="Rouze P."/>
            <person name="Van de Peer Y."/>
            <person name="Callewaert N."/>
        </authorList>
    </citation>
    <scope>NUCLEOTIDE SEQUENCE [LARGE SCALE GENOMIC DNA]</scope>
    <source>
        <strain evidence="2">GS115 / ATCC 20864</strain>
    </source>
</reference>
<dbReference type="InParanoid" id="C4R4K5"/>
<evidence type="ECO:0008006" key="3">
    <source>
        <dbReference type="Google" id="ProtNLM"/>
    </source>
</evidence>
<dbReference type="KEGG" id="ppa:PAS_chr3_0444"/>
<dbReference type="OrthoDB" id="10034502at2759"/>
<dbReference type="eggNOG" id="KOG4840">
    <property type="taxonomic scope" value="Eukaryota"/>
</dbReference>
<evidence type="ECO:0000313" key="2">
    <source>
        <dbReference type="Proteomes" id="UP000000314"/>
    </source>
</evidence>
<dbReference type="Proteomes" id="UP000000314">
    <property type="component" value="Chromosome 3"/>
</dbReference>
<keyword evidence="2" id="KW-1185">Reference proteome</keyword>